<dbReference type="Gene3D" id="3.30.160.390">
    <property type="entry name" value="Integrase, DNA-binding domain"/>
    <property type="match status" value="1"/>
</dbReference>
<dbReference type="InterPro" id="IPR013762">
    <property type="entry name" value="Integrase-like_cat_sf"/>
</dbReference>
<dbReference type="PROSITE" id="PS51900">
    <property type="entry name" value="CB"/>
    <property type="match status" value="1"/>
</dbReference>
<proteinExistence type="inferred from homology"/>
<evidence type="ECO:0000256" key="2">
    <source>
        <dbReference type="ARBA" id="ARBA00022908"/>
    </source>
</evidence>
<dbReference type="Pfam" id="PF22022">
    <property type="entry name" value="Phage_int_M"/>
    <property type="match status" value="1"/>
</dbReference>
<keyword evidence="4" id="KW-0233">DNA recombination</keyword>
<dbReference type="Proteomes" id="UP000630805">
    <property type="component" value="Unassembled WGS sequence"/>
</dbReference>
<feature type="domain" description="Tyr recombinase" evidence="6">
    <location>
        <begin position="202"/>
        <end position="386"/>
    </location>
</feature>
<reference evidence="8 9" key="1">
    <citation type="submission" date="2020-06" db="EMBL/GenBank/DDBJ databases">
        <authorList>
            <person name="Cao W.R."/>
        </authorList>
    </citation>
    <scope>NUCLEOTIDE SEQUENCE [LARGE SCALE GENOMIC DNA]</scope>
    <source>
        <strain evidence="8 9">B1Z28</strain>
    </source>
</reference>
<evidence type="ECO:0000313" key="8">
    <source>
        <dbReference type="EMBL" id="NVO57206.1"/>
    </source>
</evidence>
<dbReference type="PANTHER" id="PTHR30629">
    <property type="entry name" value="PROPHAGE INTEGRASE"/>
    <property type="match status" value="1"/>
</dbReference>
<keyword evidence="9" id="KW-1185">Reference proteome</keyword>
<protein>
    <submittedName>
        <fullName evidence="8">Tyrosine-type recombinase/integrase</fullName>
    </submittedName>
</protein>
<dbReference type="InterPro" id="IPR002104">
    <property type="entry name" value="Integrase_catalytic"/>
</dbReference>
<dbReference type="InterPro" id="IPR011010">
    <property type="entry name" value="DNA_brk_join_enz"/>
</dbReference>
<organism evidence="8 9">
    <name type="scientific">Ruegeria haliotis</name>
    <dbReference type="NCBI Taxonomy" id="2747601"/>
    <lineage>
        <taxon>Bacteria</taxon>
        <taxon>Pseudomonadati</taxon>
        <taxon>Pseudomonadota</taxon>
        <taxon>Alphaproteobacteria</taxon>
        <taxon>Rhodobacterales</taxon>
        <taxon>Roseobacteraceae</taxon>
        <taxon>Ruegeria</taxon>
    </lineage>
</organism>
<gene>
    <name evidence="8" type="ORF">HW561_15540</name>
</gene>
<accession>A0ABX2PSU1</accession>
<dbReference type="Gene3D" id="1.10.443.10">
    <property type="entry name" value="Intergrase catalytic core"/>
    <property type="match status" value="1"/>
</dbReference>
<keyword evidence="3 5" id="KW-0238">DNA-binding</keyword>
<evidence type="ECO:0000259" key="6">
    <source>
        <dbReference type="PROSITE" id="PS51898"/>
    </source>
</evidence>
<dbReference type="InterPro" id="IPR044068">
    <property type="entry name" value="CB"/>
</dbReference>
<feature type="domain" description="Core-binding (CB)" evidence="7">
    <location>
        <begin position="98"/>
        <end position="179"/>
    </location>
</feature>
<dbReference type="CDD" id="cd00801">
    <property type="entry name" value="INT_P4_C"/>
    <property type="match status" value="1"/>
</dbReference>
<dbReference type="InterPro" id="IPR053876">
    <property type="entry name" value="Phage_int_M"/>
</dbReference>
<comment type="caution">
    <text evidence="8">The sequence shown here is derived from an EMBL/GenBank/DDBJ whole genome shotgun (WGS) entry which is preliminary data.</text>
</comment>
<sequence length="395" mass="44613">MPLSDVQIRNLKPSGKPYKVSDFEGLYLLVSPSGSKLWNVKYRLHGKEKKLSLGAYPAISLAQARMLKEEARVKIAQGIDPSEAKQEAKRETREAQSHTFAKIGDAFLDKQRKEGKTKATLDKTIYHLKLANSDFGCKPITEITAPMILTCLRKVEARGNYETAHRLRARIGSVFRFAVASGLAETDPTYALKDALIRPNRKHRAAITDPVKLGALMTAIDGFDGQTTTRIALQLLAMLAQRPGEIRQAKWQEIDFEKKVWSIPAAKMKMRRDHIVPLPNQAVELLKDLREISGEAEFLFPSLRSWHRPMSDNTLNAALRRMGYSGDEMTAHGFRASFSTLANESGQWNPDAIEAALAHVERNEVRKAYNRGEYWDDRVRLADWWATMLDSIRPT</sequence>
<dbReference type="EMBL" id="JABXWT010000010">
    <property type="protein sequence ID" value="NVO57206.1"/>
    <property type="molecule type" value="Genomic_DNA"/>
</dbReference>
<dbReference type="Pfam" id="PF00589">
    <property type="entry name" value="Phage_integrase"/>
    <property type="match status" value="1"/>
</dbReference>
<evidence type="ECO:0000256" key="1">
    <source>
        <dbReference type="ARBA" id="ARBA00008857"/>
    </source>
</evidence>
<evidence type="ECO:0000256" key="3">
    <source>
        <dbReference type="ARBA" id="ARBA00023125"/>
    </source>
</evidence>
<evidence type="ECO:0000256" key="4">
    <source>
        <dbReference type="ARBA" id="ARBA00023172"/>
    </source>
</evidence>
<name>A0ABX2PSU1_9RHOB</name>
<comment type="similarity">
    <text evidence="1">Belongs to the 'phage' integrase family.</text>
</comment>
<keyword evidence="2" id="KW-0229">DNA integration</keyword>
<dbReference type="InterPro" id="IPR025166">
    <property type="entry name" value="Integrase_DNA_bind_dom"/>
</dbReference>
<evidence type="ECO:0000259" key="7">
    <source>
        <dbReference type="PROSITE" id="PS51900"/>
    </source>
</evidence>
<dbReference type="Pfam" id="PF13356">
    <property type="entry name" value="Arm-DNA-bind_3"/>
    <property type="match status" value="1"/>
</dbReference>
<dbReference type="InterPro" id="IPR050808">
    <property type="entry name" value="Phage_Integrase"/>
</dbReference>
<dbReference type="SUPFAM" id="SSF56349">
    <property type="entry name" value="DNA breaking-rejoining enzymes"/>
    <property type="match status" value="1"/>
</dbReference>
<dbReference type="PANTHER" id="PTHR30629:SF2">
    <property type="entry name" value="PROPHAGE INTEGRASE INTS-RELATED"/>
    <property type="match status" value="1"/>
</dbReference>
<evidence type="ECO:0000313" key="9">
    <source>
        <dbReference type="Proteomes" id="UP000630805"/>
    </source>
</evidence>
<evidence type="ECO:0000256" key="5">
    <source>
        <dbReference type="PROSITE-ProRule" id="PRU01248"/>
    </source>
</evidence>
<dbReference type="InterPro" id="IPR038488">
    <property type="entry name" value="Integrase_DNA-bd_sf"/>
</dbReference>
<dbReference type="InterPro" id="IPR010998">
    <property type="entry name" value="Integrase_recombinase_N"/>
</dbReference>
<dbReference type="PROSITE" id="PS51898">
    <property type="entry name" value="TYR_RECOMBINASE"/>
    <property type="match status" value="1"/>
</dbReference>
<dbReference type="Gene3D" id="1.10.150.130">
    <property type="match status" value="1"/>
</dbReference>